<dbReference type="Gene3D" id="1.10.4190.10">
    <property type="entry name" value="Urease accessory protein UreF"/>
    <property type="match status" value="1"/>
</dbReference>
<comment type="caution">
    <text evidence="4">The sequence shown here is derived from an EMBL/GenBank/DDBJ whole genome shotgun (WGS) entry which is preliminary data.</text>
</comment>
<comment type="function">
    <text evidence="3">Required for maturation of urease via the functional incorporation of the urease nickel metallocenter.</text>
</comment>
<dbReference type="GO" id="GO:0005737">
    <property type="term" value="C:cytoplasm"/>
    <property type="evidence" value="ECO:0007669"/>
    <property type="project" value="UniProtKB-SubCell"/>
</dbReference>
<dbReference type="AlphaFoldDB" id="A0A2I1N9Q9"/>
<gene>
    <name evidence="3" type="primary">ureF</name>
    <name evidence="4" type="ORF">CYJ41_04530</name>
</gene>
<evidence type="ECO:0000256" key="2">
    <source>
        <dbReference type="ARBA" id="ARBA00023186"/>
    </source>
</evidence>
<dbReference type="Pfam" id="PF01730">
    <property type="entry name" value="UreF"/>
    <property type="match status" value="1"/>
</dbReference>
<keyword evidence="2 3" id="KW-0143">Chaperone</keyword>
<dbReference type="PANTHER" id="PTHR33620:SF1">
    <property type="entry name" value="UREASE ACCESSORY PROTEIN F"/>
    <property type="match status" value="1"/>
</dbReference>
<sequence>MDKVLLISQIFDNAFPNGAYSHSFGFESFLRLNLINDEKSFLKWLKIYLEKSFLYNDALGFCLAYDDFDIINLDEILNASSQSLEIKNANKFMAQNSLKTLEIFNSNLLLDYQNLIKSKKCHGHNAIVFGLFCKEFELSKEVLKNYIFSSIKNLAANATRAIPLGQRNTQNILKNSYFLVNEIYENALNLSSFGSEFLGAGFCALEVGNLMHESLNFRLFMS</sequence>
<name>A0A2I1N9Q9_9BACT</name>
<comment type="subunit">
    <text evidence="3">UreD, UreF and UreG form a complex that acts as a GTP-hydrolysis-dependent molecular chaperone, activating the urease apoprotein by helping to assemble the nickel containing metallocenter of UreC. The UreE protein probably delivers the nickel.</text>
</comment>
<dbReference type="PIRSF" id="PIRSF009467">
    <property type="entry name" value="Ureas_acces_UreF"/>
    <property type="match status" value="1"/>
</dbReference>
<keyword evidence="3" id="KW-0963">Cytoplasm</keyword>
<dbReference type="PANTHER" id="PTHR33620">
    <property type="entry name" value="UREASE ACCESSORY PROTEIN F"/>
    <property type="match status" value="1"/>
</dbReference>
<dbReference type="GO" id="GO:0016151">
    <property type="term" value="F:nickel cation binding"/>
    <property type="evidence" value="ECO:0007669"/>
    <property type="project" value="UniProtKB-UniRule"/>
</dbReference>
<comment type="subcellular location">
    <subcellularLocation>
        <location evidence="3">Cytoplasm</location>
    </subcellularLocation>
</comment>
<dbReference type="InterPro" id="IPR002639">
    <property type="entry name" value="UreF"/>
</dbReference>
<evidence type="ECO:0000256" key="3">
    <source>
        <dbReference type="HAMAP-Rule" id="MF_01385"/>
    </source>
</evidence>
<reference evidence="4 5" key="1">
    <citation type="submission" date="2017-12" db="EMBL/GenBank/DDBJ databases">
        <title>Phylogenetic diversity of female urinary microbiome.</title>
        <authorList>
            <person name="Thomas-White K."/>
            <person name="Wolfe A.J."/>
        </authorList>
    </citation>
    <scope>NUCLEOTIDE SEQUENCE [LARGE SCALE GENOMIC DNA]</scope>
    <source>
        <strain evidence="4 5">UMB0112</strain>
    </source>
</reference>
<dbReference type="HAMAP" id="MF_01385">
    <property type="entry name" value="UreF"/>
    <property type="match status" value="1"/>
</dbReference>
<evidence type="ECO:0000256" key="1">
    <source>
        <dbReference type="ARBA" id="ARBA00022988"/>
    </source>
</evidence>
<accession>A0A2I1N9Q9</accession>
<dbReference type="Proteomes" id="UP000234639">
    <property type="component" value="Unassembled WGS sequence"/>
</dbReference>
<proteinExistence type="inferred from homology"/>
<dbReference type="EMBL" id="PKHU01000004">
    <property type="protein sequence ID" value="PKZ29108.1"/>
    <property type="molecule type" value="Genomic_DNA"/>
</dbReference>
<organism evidence="4 5">
    <name type="scientific">Campylobacter ureolyticus</name>
    <dbReference type="NCBI Taxonomy" id="827"/>
    <lineage>
        <taxon>Bacteria</taxon>
        <taxon>Pseudomonadati</taxon>
        <taxon>Campylobacterota</taxon>
        <taxon>Epsilonproteobacteria</taxon>
        <taxon>Campylobacterales</taxon>
        <taxon>Campylobacteraceae</taxon>
        <taxon>Campylobacter</taxon>
    </lineage>
</organism>
<dbReference type="InterPro" id="IPR038277">
    <property type="entry name" value="UreF_sf"/>
</dbReference>
<comment type="similarity">
    <text evidence="3">Belongs to the UreF family.</text>
</comment>
<evidence type="ECO:0000313" key="5">
    <source>
        <dbReference type="Proteomes" id="UP000234639"/>
    </source>
</evidence>
<evidence type="ECO:0000313" key="4">
    <source>
        <dbReference type="EMBL" id="PKZ29108.1"/>
    </source>
</evidence>
<dbReference type="RefSeq" id="WP_101637175.1">
    <property type="nucleotide sequence ID" value="NZ_JAPXGQ010000013.1"/>
</dbReference>
<protein>
    <recommendedName>
        <fullName evidence="3">Urease accessory protein UreF</fullName>
    </recommendedName>
</protein>
<keyword evidence="1 3" id="KW-0996">Nickel insertion</keyword>